<dbReference type="AlphaFoldDB" id="A0A926HUB4"/>
<dbReference type="InterPro" id="IPR001387">
    <property type="entry name" value="Cro/C1-type_HTH"/>
</dbReference>
<dbReference type="PANTHER" id="PTHR46797:SF23">
    <property type="entry name" value="HTH-TYPE TRANSCRIPTIONAL REGULATOR SUTR"/>
    <property type="match status" value="1"/>
</dbReference>
<keyword evidence="3" id="KW-0804">Transcription</keyword>
<dbReference type="Proteomes" id="UP000620366">
    <property type="component" value="Unassembled WGS sequence"/>
</dbReference>
<proteinExistence type="predicted"/>
<evidence type="ECO:0000256" key="3">
    <source>
        <dbReference type="ARBA" id="ARBA00023163"/>
    </source>
</evidence>
<dbReference type="RefSeq" id="WP_249299060.1">
    <property type="nucleotide sequence ID" value="NZ_JACRSP010000001.1"/>
</dbReference>
<comment type="caution">
    <text evidence="5">The sequence shown here is derived from an EMBL/GenBank/DDBJ whole genome shotgun (WGS) entry which is preliminary data.</text>
</comment>
<keyword evidence="6" id="KW-1185">Reference proteome</keyword>
<dbReference type="GO" id="GO:0003700">
    <property type="term" value="F:DNA-binding transcription factor activity"/>
    <property type="evidence" value="ECO:0007669"/>
    <property type="project" value="TreeGrafter"/>
</dbReference>
<dbReference type="GO" id="GO:0003677">
    <property type="term" value="F:DNA binding"/>
    <property type="evidence" value="ECO:0007669"/>
    <property type="project" value="UniProtKB-KW"/>
</dbReference>
<evidence type="ECO:0000256" key="2">
    <source>
        <dbReference type="ARBA" id="ARBA00023125"/>
    </source>
</evidence>
<dbReference type="EMBL" id="JACRSP010000001">
    <property type="protein sequence ID" value="MBC8535371.1"/>
    <property type="molecule type" value="Genomic_DNA"/>
</dbReference>
<dbReference type="SUPFAM" id="SSF47413">
    <property type="entry name" value="lambda repressor-like DNA-binding domains"/>
    <property type="match status" value="1"/>
</dbReference>
<dbReference type="Gene3D" id="1.10.260.40">
    <property type="entry name" value="lambda repressor-like DNA-binding domains"/>
    <property type="match status" value="1"/>
</dbReference>
<sequence length="76" mass="8583">MLKEKLSRNLRKLRSSMNLTQETAAELCDLSPRFWGKLERCEATPSVDTLEKISLGLQVSLEALFEEDEVGGANER</sequence>
<keyword evidence="1" id="KW-0805">Transcription regulation</keyword>
<evidence type="ECO:0000313" key="6">
    <source>
        <dbReference type="Proteomes" id="UP000620366"/>
    </source>
</evidence>
<evidence type="ECO:0000259" key="4">
    <source>
        <dbReference type="PROSITE" id="PS50943"/>
    </source>
</evidence>
<keyword evidence="2" id="KW-0238">DNA-binding</keyword>
<dbReference type="Pfam" id="PF01381">
    <property type="entry name" value="HTH_3"/>
    <property type="match status" value="1"/>
</dbReference>
<dbReference type="SMART" id="SM00530">
    <property type="entry name" value="HTH_XRE"/>
    <property type="match status" value="1"/>
</dbReference>
<dbReference type="CDD" id="cd00093">
    <property type="entry name" value="HTH_XRE"/>
    <property type="match status" value="1"/>
</dbReference>
<dbReference type="InterPro" id="IPR050807">
    <property type="entry name" value="TransReg_Diox_bact_type"/>
</dbReference>
<protein>
    <submittedName>
        <fullName evidence="5">Helix-turn-helix transcriptional regulator</fullName>
    </submittedName>
</protein>
<dbReference type="InterPro" id="IPR010982">
    <property type="entry name" value="Lambda_DNA-bd_dom_sf"/>
</dbReference>
<dbReference type="PROSITE" id="PS50943">
    <property type="entry name" value="HTH_CROC1"/>
    <property type="match status" value="1"/>
</dbReference>
<organism evidence="5 6">
    <name type="scientific">Feifania hominis</name>
    <dbReference type="NCBI Taxonomy" id="2763660"/>
    <lineage>
        <taxon>Bacteria</taxon>
        <taxon>Bacillati</taxon>
        <taxon>Bacillota</taxon>
        <taxon>Clostridia</taxon>
        <taxon>Eubacteriales</taxon>
        <taxon>Feifaniaceae</taxon>
        <taxon>Feifania</taxon>
    </lineage>
</organism>
<dbReference type="PANTHER" id="PTHR46797">
    <property type="entry name" value="HTH-TYPE TRANSCRIPTIONAL REGULATOR"/>
    <property type="match status" value="1"/>
</dbReference>
<evidence type="ECO:0000313" key="5">
    <source>
        <dbReference type="EMBL" id="MBC8535371.1"/>
    </source>
</evidence>
<accession>A0A926HUB4</accession>
<evidence type="ECO:0000256" key="1">
    <source>
        <dbReference type="ARBA" id="ARBA00023015"/>
    </source>
</evidence>
<feature type="domain" description="HTH cro/C1-type" evidence="4">
    <location>
        <begin position="10"/>
        <end position="64"/>
    </location>
</feature>
<reference evidence="5" key="1">
    <citation type="submission" date="2020-08" db="EMBL/GenBank/DDBJ databases">
        <title>Genome public.</title>
        <authorList>
            <person name="Liu C."/>
            <person name="Sun Q."/>
        </authorList>
    </citation>
    <scope>NUCLEOTIDE SEQUENCE</scope>
    <source>
        <strain evidence="5">BX7</strain>
    </source>
</reference>
<dbReference type="GO" id="GO:0005829">
    <property type="term" value="C:cytosol"/>
    <property type="evidence" value="ECO:0007669"/>
    <property type="project" value="TreeGrafter"/>
</dbReference>
<name>A0A926HUB4_9FIRM</name>
<gene>
    <name evidence="5" type="ORF">H8695_01500</name>
</gene>